<evidence type="ECO:0008006" key="4">
    <source>
        <dbReference type="Google" id="ProtNLM"/>
    </source>
</evidence>
<dbReference type="OrthoDB" id="2997776at2759"/>
<evidence type="ECO:0000256" key="1">
    <source>
        <dbReference type="SAM" id="MobiDB-lite"/>
    </source>
</evidence>
<name>A0A6A6TH06_9PLEO</name>
<dbReference type="EMBL" id="MU004317">
    <property type="protein sequence ID" value="KAF2658203.1"/>
    <property type="molecule type" value="Genomic_DNA"/>
</dbReference>
<accession>A0A6A6TH06</accession>
<organism evidence="2 3">
    <name type="scientific">Lophiostoma macrostomum CBS 122681</name>
    <dbReference type="NCBI Taxonomy" id="1314788"/>
    <lineage>
        <taxon>Eukaryota</taxon>
        <taxon>Fungi</taxon>
        <taxon>Dikarya</taxon>
        <taxon>Ascomycota</taxon>
        <taxon>Pezizomycotina</taxon>
        <taxon>Dothideomycetes</taxon>
        <taxon>Pleosporomycetidae</taxon>
        <taxon>Pleosporales</taxon>
        <taxon>Lophiostomataceae</taxon>
        <taxon>Lophiostoma</taxon>
    </lineage>
</organism>
<proteinExistence type="predicted"/>
<dbReference type="AlphaFoldDB" id="A0A6A6TH06"/>
<feature type="compositionally biased region" description="Pro residues" evidence="1">
    <location>
        <begin position="256"/>
        <end position="271"/>
    </location>
</feature>
<evidence type="ECO:0000313" key="2">
    <source>
        <dbReference type="EMBL" id="KAF2658203.1"/>
    </source>
</evidence>
<dbReference type="Proteomes" id="UP000799324">
    <property type="component" value="Unassembled WGS sequence"/>
</dbReference>
<reference evidence="2" key="1">
    <citation type="journal article" date="2020" name="Stud. Mycol.">
        <title>101 Dothideomycetes genomes: a test case for predicting lifestyles and emergence of pathogens.</title>
        <authorList>
            <person name="Haridas S."/>
            <person name="Albert R."/>
            <person name="Binder M."/>
            <person name="Bloem J."/>
            <person name="Labutti K."/>
            <person name="Salamov A."/>
            <person name="Andreopoulos B."/>
            <person name="Baker S."/>
            <person name="Barry K."/>
            <person name="Bills G."/>
            <person name="Bluhm B."/>
            <person name="Cannon C."/>
            <person name="Castanera R."/>
            <person name="Culley D."/>
            <person name="Daum C."/>
            <person name="Ezra D."/>
            <person name="Gonzalez J."/>
            <person name="Henrissat B."/>
            <person name="Kuo A."/>
            <person name="Liang C."/>
            <person name="Lipzen A."/>
            <person name="Lutzoni F."/>
            <person name="Magnuson J."/>
            <person name="Mondo S."/>
            <person name="Nolan M."/>
            <person name="Ohm R."/>
            <person name="Pangilinan J."/>
            <person name="Park H.-J."/>
            <person name="Ramirez L."/>
            <person name="Alfaro M."/>
            <person name="Sun H."/>
            <person name="Tritt A."/>
            <person name="Yoshinaga Y."/>
            <person name="Zwiers L.-H."/>
            <person name="Turgeon B."/>
            <person name="Goodwin S."/>
            <person name="Spatafora J."/>
            <person name="Crous P."/>
            <person name="Grigoriev I."/>
        </authorList>
    </citation>
    <scope>NUCLEOTIDE SEQUENCE</scope>
    <source>
        <strain evidence="2">CBS 122681</strain>
    </source>
</reference>
<gene>
    <name evidence="2" type="ORF">K491DRAFT_690353</name>
</gene>
<keyword evidence="3" id="KW-1185">Reference proteome</keyword>
<protein>
    <recommendedName>
        <fullName evidence="4">F-box domain-containing protein</fullName>
    </recommendedName>
</protein>
<feature type="region of interest" description="Disordered" evidence="1">
    <location>
        <begin position="242"/>
        <end position="273"/>
    </location>
</feature>
<evidence type="ECO:0000313" key="3">
    <source>
        <dbReference type="Proteomes" id="UP000799324"/>
    </source>
</evidence>
<sequence length="381" mass="43346">MHLPSLPPELWIRILSQHTDLSHLWTTCRRVSRDFLAYAEQVFAEYHLRRNVEVRFYLERHNLGGRGRGRGRGRGKERGSGWGMEVETGYLRFREDGGEVCSCGKAHAGDNGGDGGGESGEGGMAQVKRRLVYFSSKQREDGAIIDVDWIPRHKKNAKGGSKNKKPTSAEMLQRWESNIANIRPEMPNYTIRIGHLVNDTALPGLTFCGEERAVAFDWRGMFARFFREVERGRMMERKYTESLVSEENGHNSLHPAPTPTPPTTKPTPSNPHRPAFAKLIRRARLREAYSHPNSHANSHFHSNVLARDDEKIWAIDSMTFYEQSRGTDGRVMRPLSEIPGAGLGEKWFGSVSVLQEMVLDEWSCLDRIERMVEEGREEDEG</sequence>